<organism evidence="1 2">
    <name type="scientific">Paenibacillus hemerocallicola</name>
    <dbReference type="NCBI Taxonomy" id="1172614"/>
    <lineage>
        <taxon>Bacteria</taxon>
        <taxon>Bacillati</taxon>
        <taxon>Bacillota</taxon>
        <taxon>Bacilli</taxon>
        <taxon>Bacillales</taxon>
        <taxon>Paenibacillaceae</taxon>
        <taxon>Paenibacillus</taxon>
    </lineage>
</organism>
<dbReference type="Proteomes" id="UP000307943">
    <property type="component" value="Unassembled WGS sequence"/>
</dbReference>
<accession>A0A5C4T5E3</accession>
<gene>
    <name evidence="1" type="ORF">FE784_22790</name>
</gene>
<keyword evidence="2" id="KW-1185">Reference proteome</keyword>
<dbReference type="EMBL" id="VDCQ01000035">
    <property type="protein sequence ID" value="TNJ63985.1"/>
    <property type="molecule type" value="Genomic_DNA"/>
</dbReference>
<reference evidence="1 2" key="1">
    <citation type="submission" date="2019-05" db="EMBL/GenBank/DDBJ databases">
        <title>We sequenced the genome of Paenibacillus hemerocallicola KCTC 33185 for further insight into its adaptation and study the phylogeny of Paenibacillus.</title>
        <authorList>
            <person name="Narsing Rao M.P."/>
        </authorList>
    </citation>
    <scope>NUCLEOTIDE SEQUENCE [LARGE SCALE GENOMIC DNA]</scope>
    <source>
        <strain evidence="1 2">KCTC 33185</strain>
    </source>
</reference>
<sequence>MELQPQYSIRELRQEDDFERVCNLMANRKIQAFPRNPDRVRSLFFPSEQEPTLNLKGFVAEAESKIIAFMSVEFRGKDGHMMYFIEDRDSQPILTELLERCTKSVIESGGERLTYFVFTEFGQIYNREIAWLERLGFHNIDPHLRVSAQLLLNEWNSPEHLDTESIQTESLSLDEIHRMLLDDDSVTNAYIFKFQFRAAKPSNVVLTMRNTENEITAVAYYKVIENPNGQLFGAAFNVHFRPKFELPRAEKRRFLQGALWSIKQLDLHAVNSLMSLKEVDTFTLMVREGFDQINSHFFGLAKMLDTGHE</sequence>
<comment type="caution">
    <text evidence="1">The sequence shown here is derived from an EMBL/GenBank/DDBJ whole genome shotgun (WGS) entry which is preliminary data.</text>
</comment>
<proteinExistence type="predicted"/>
<dbReference type="RefSeq" id="WP_139604532.1">
    <property type="nucleotide sequence ID" value="NZ_VDCQ01000035.1"/>
</dbReference>
<dbReference type="OrthoDB" id="2547144at2"/>
<dbReference type="InterPro" id="IPR016181">
    <property type="entry name" value="Acyl_CoA_acyltransferase"/>
</dbReference>
<dbReference type="AlphaFoldDB" id="A0A5C4T5E3"/>
<dbReference type="SUPFAM" id="SSF55729">
    <property type="entry name" value="Acyl-CoA N-acyltransferases (Nat)"/>
    <property type="match status" value="1"/>
</dbReference>
<protein>
    <submittedName>
        <fullName evidence="1">Uncharacterized protein</fullName>
    </submittedName>
</protein>
<evidence type="ECO:0000313" key="2">
    <source>
        <dbReference type="Proteomes" id="UP000307943"/>
    </source>
</evidence>
<dbReference type="Gene3D" id="3.40.630.30">
    <property type="match status" value="1"/>
</dbReference>
<name>A0A5C4T5E3_9BACL</name>
<evidence type="ECO:0000313" key="1">
    <source>
        <dbReference type="EMBL" id="TNJ63985.1"/>
    </source>
</evidence>